<feature type="region of interest" description="Disordered" evidence="1">
    <location>
        <begin position="1"/>
        <end position="30"/>
    </location>
</feature>
<feature type="compositionally biased region" description="Low complexity" evidence="1">
    <location>
        <begin position="359"/>
        <end position="387"/>
    </location>
</feature>
<gene>
    <name evidence="2" type="ORF">MAM1_0089d04846</name>
</gene>
<organism evidence="2">
    <name type="scientific">Mucor ambiguus</name>
    <dbReference type="NCBI Taxonomy" id="91626"/>
    <lineage>
        <taxon>Eukaryota</taxon>
        <taxon>Fungi</taxon>
        <taxon>Fungi incertae sedis</taxon>
        <taxon>Mucoromycota</taxon>
        <taxon>Mucoromycotina</taxon>
        <taxon>Mucoromycetes</taxon>
        <taxon>Mucorales</taxon>
        <taxon>Mucorineae</taxon>
        <taxon>Mucoraceae</taxon>
        <taxon>Mucor</taxon>
    </lineage>
</organism>
<keyword evidence="3" id="KW-1185">Reference proteome</keyword>
<accession>A0A0C9M6E2</accession>
<evidence type="ECO:0000313" key="3">
    <source>
        <dbReference type="Proteomes" id="UP000053815"/>
    </source>
</evidence>
<dbReference type="Proteomes" id="UP000053815">
    <property type="component" value="Unassembled WGS sequence"/>
</dbReference>
<dbReference type="OrthoDB" id="2330750at2759"/>
<feature type="region of interest" description="Disordered" evidence="1">
    <location>
        <begin position="347"/>
        <end position="396"/>
    </location>
</feature>
<reference evidence="2" key="1">
    <citation type="submission" date="2014-09" db="EMBL/GenBank/DDBJ databases">
        <title>Draft genome sequence of an oleaginous Mucoromycotina fungus Mucor ambiguus NBRC6742.</title>
        <authorList>
            <person name="Takeda I."/>
            <person name="Yamane N."/>
            <person name="Morita T."/>
            <person name="Tamano K."/>
            <person name="Machida M."/>
            <person name="Baker S."/>
            <person name="Koike H."/>
        </authorList>
    </citation>
    <scope>NUCLEOTIDE SEQUENCE</scope>
    <source>
        <strain evidence="2">NBRC 6742</strain>
    </source>
</reference>
<dbReference type="EMBL" id="DF836378">
    <property type="protein sequence ID" value="GAN05376.1"/>
    <property type="molecule type" value="Genomic_DNA"/>
</dbReference>
<evidence type="ECO:0000313" key="2">
    <source>
        <dbReference type="EMBL" id="GAN05376.1"/>
    </source>
</evidence>
<dbReference type="AlphaFoldDB" id="A0A0C9M6E2"/>
<feature type="region of interest" description="Disordered" evidence="1">
    <location>
        <begin position="259"/>
        <end position="279"/>
    </location>
</feature>
<feature type="compositionally biased region" description="Polar residues" evidence="1">
    <location>
        <begin position="268"/>
        <end position="279"/>
    </location>
</feature>
<name>A0A0C9M6E2_9FUNG</name>
<protein>
    <submittedName>
        <fullName evidence="2">Uncharacterized protein</fullName>
    </submittedName>
</protein>
<evidence type="ECO:0000256" key="1">
    <source>
        <dbReference type="SAM" id="MobiDB-lite"/>
    </source>
</evidence>
<sequence length="396" mass="44566">MVDSKQRNTTLKKLARWTPSSSPSPSNRASVIPPLSNDAPFVNIHHDKLQQGAVYIIKIKQVSLAMFEGWNDDMCCFSILRSEVEPLRWSEARQLPGDFDIYNAFDECGNPPIHLWSRYLRTSVPSNWFNMFEEAKRKQRNWAMHQEHMHRQSLIQQKQEQEQDYYYQQPEEIQDNASMPAYSNTDVSSMHLNGNTITSPSIVASTNVVDPSMMNEELDSNASRAATAAAAAIAAGGLHHQPSVTSVVTTATATSDMNHGIRRPIMSPTPSLQPSERSNSIMDREQIRRHLAPGQATVSNRQIESPQLVHHRSKEYITQNELTPLAALNDDRMESNISTAEVDFPHDSDRFSIHSESIPTTHPSPTSSQVPVQQRSLSSKTNNSKNRSSMKKMIFG</sequence>
<proteinExistence type="predicted"/>